<dbReference type="NCBIfam" id="TIGR00229">
    <property type="entry name" value="sensory_box"/>
    <property type="match status" value="1"/>
</dbReference>
<protein>
    <submittedName>
        <fullName evidence="2">Signal-transduction sensor protein</fullName>
    </submittedName>
</protein>
<dbReference type="SUPFAM" id="SSF55785">
    <property type="entry name" value="PYP-like sensor domain (PAS domain)"/>
    <property type="match status" value="1"/>
</dbReference>
<feature type="domain" description="PAS" evidence="1">
    <location>
        <begin position="23"/>
        <end position="74"/>
    </location>
</feature>
<evidence type="ECO:0000259" key="1">
    <source>
        <dbReference type="PROSITE" id="PS50112"/>
    </source>
</evidence>
<dbReference type="Pfam" id="PF08447">
    <property type="entry name" value="PAS_3"/>
    <property type="match status" value="1"/>
</dbReference>
<dbReference type="OrthoDB" id="9806477at2"/>
<dbReference type="AlphaFoldDB" id="A0A290HBH8"/>
<dbReference type="InterPro" id="IPR035965">
    <property type="entry name" value="PAS-like_dom_sf"/>
</dbReference>
<gene>
    <name evidence="2" type="ORF">SJPD1_0459</name>
</gene>
<dbReference type="CDD" id="cd00130">
    <property type="entry name" value="PAS"/>
    <property type="match status" value="1"/>
</dbReference>
<dbReference type="InterPro" id="IPR013655">
    <property type="entry name" value="PAS_fold_3"/>
</dbReference>
<name>A0A290HBH8_9BACT</name>
<organism evidence="2 3">
    <name type="scientific">Sulfurospirillum diekertiae</name>
    <dbReference type="NCBI Taxonomy" id="1854492"/>
    <lineage>
        <taxon>Bacteria</taxon>
        <taxon>Pseudomonadati</taxon>
        <taxon>Campylobacterota</taxon>
        <taxon>Epsilonproteobacteria</taxon>
        <taxon>Campylobacterales</taxon>
        <taxon>Sulfurospirillaceae</taxon>
        <taxon>Sulfurospirillum</taxon>
    </lineage>
</organism>
<dbReference type="RefSeq" id="WP_096045784.1">
    <property type="nucleotide sequence ID" value="NZ_CP023275.1"/>
</dbReference>
<dbReference type="Proteomes" id="UP000217349">
    <property type="component" value="Chromosome"/>
</dbReference>
<sequence>MSITQKGEELHFDENLFIVSKTDLKGRITYANDLFIEISGYKEQELIGMPHNILRHPDMPKAIFKLLWDRVQAGNEVFAYVKNRTKNNYYYWVHAYITPVTDTKTNQIIGYHSVRRAPSPKGLEVIIPLYKRMLDAEQTGGVQASRALLDTTLSQLKVSYDAFILSYE</sequence>
<dbReference type="InterPro" id="IPR000014">
    <property type="entry name" value="PAS"/>
</dbReference>
<evidence type="ECO:0000313" key="2">
    <source>
        <dbReference type="EMBL" id="ATB68581.1"/>
    </source>
</evidence>
<dbReference type="KEGG" id="sulj:SJPD1_0459"/>
<dbReference type="Gene3D" id="3.30.450.20">
    <property type="entry name" value="PAS domain"/>
    <property type="match status" value="1"/>
</dbReference>
<dbReference type="PROSITE" id="PS50112">
    <property type="entry name" value="PAS"/>
    <property type="match status" value="1"/>
</dbReference>
<dbReference type="EMBL" id="CP023275">
    <property type="protein sequence ID" value="ATB68581.1"/>
    <property type="molecule type" value="Genomic_DNA"/>
</dbReference>
<accession>A0A290HBH8</accession>
<reference evidence="3" key="1">
    <citation type="submission" date="2017-09" db="EMBL/GenBank/DDBJ databases">
        <title>The complete genome of Sulfurospirillum sp. JPD-1.</title>
        <authorList>
            <person name="Goris T."/>
        </authorList>
    </citation>
    <scope>NUCLEOTIDE SEQUENCE [LARGE SCALE GENOMIC DNA]</scope>
    <source>
        <strain evidence="3">JPD-1</strain>
    </source>
</reference>
<evidence type="ECO:0000313" key="3">
    <source>
        <dbReference type="Proteomes" id="UP000217349"/>
    </source>
</evidence>
<proteinExistence type="predicted"/>